<evidence type="ECO:0000313" key="8">
    <source>
        <dbReference type="Proteomes" id="UP001156666"/>
    </source>
</evidence>
<protein>
    <recommendedName>
        <fullName evidence="6">O-antigen ligase-related domain-containing protein</fullName>
    </recommendedName>
</protein>
<dbReference type="Pfam" id="PF04932">
    <property type="entry name" value="Wzy_C"/>
    <property type="match status" value="1"/>
</dbReference>
<feature type="transmembrane region" description="Helical" evidence="5">
    <location>
        <begin position="144"/>
        <end position="162"/>
    </location>
</feature>
<evidence type="ECO:0000256" key="5">
    <source>
        <dbReference type="SAM" id="Phobius"/>
    </source>
</evidence>
<feature type="transmembrane region" description="Helical" evidence="5">
    <location>
        <begin position="16"/>
        <end position="32"/>
    </location>
</feature>
<feature type="transmembrane region" description="Helical" evidence="5">
    <location>
        <begin position="171"/>
        <end position="192"/>
    </location>
</feature>
<proteinExistence type="predicted"/>
<keyword evidence="4 5" id="KW-0472">Membrane</keyword>
<reference evidence="7" key="1">
    <citation type="journal article" date="2014" name="Int. J. Syst. Evol. Microbiol.">
        <title>Complete genome sequence of Corynebacterium casei LMG S-19264T (=DSM 44701T), isolated from a smear-ripened cheese.</title>
        <authorList>
            <consortium name="US DOE Joint Genome Institute (JGI-PGF)"/>
            <person name="Walter F."/>
            <person name="Albersmeier A."/>
            <person name="Kalinowski J."/>
            <person name="Ruckert C."/>
        </authorList>
    </citation>
    <scope>NUCLEOTIDE SEQUENCE</scope>
    <source>
        <strain evidence="7">NBRC 108769</strain>
    </source>
</reference>
<feature type="transmembrane region" description="Helical" evidence="5">
    <location>
        <begin position="59"/>
        <end position="75"/>
    </location>
</feature>
<sequence length="480" mass="54793">MISAIKHSHFYSPERLFIMLGLVFVLCVSAAIYLEAYYLALVPFVLVIGIWGILDISKLYYLLIFVLPITIEFYLPNGLGIDVPGELLLIGLTALSPFIFLLKFKRSGVNYITHPITIGLLFHLGWILVTAVLADSIVIGIKFFLAKLWFVIPFYFLSLYIFKDKNRYKMFFWTLLSMLSLTIIYVLVRHAMLDFSFSEVNAAVSPIYRNHVNYGLLMTAFLPYLWAFYKWYDKGSLERLLIASLGVMFLVAIYFTYTRAAQLAVVIAIGCYYIIKFKLVNITILTSGIIAVLLGFYFVNNSKYLEFAPQYEKTITHENYDNLIEATIKLEDISTMERVNRWVAGGHMIGERPWTGFGPGNFYFNYKNYMVSSFVTYVSDNPDKSGIHNYFLMTMVEQGVIGLLVFIIFLFTAIICGSSLYHQIMDPQMKALVMAATISIILIAVTVLINDLIEAIKVGGMFFIAMAIIVREQVRLRNQA</sequence>
<evidence type="ECO:0000256" key="4">
    <source>
        <dbReference type="ARBA" id="ARBA00023136"/>
    </source>
</evidence>
<reference evidence="7" key="2">
    <citation type="submission" date="2023-01" db="EMBL/GenBank/DDBJ databases">
        <title>Draft genome sequence of Portibacter lacus strain NBRC 108769.</title>
        <authorList>
            <person name="Sun Q."/>
            <person name="Mori K."/>
        </authorList>
    </citation>
    <scope>NUCLEOTIDE SEQUENCE</scope>
    <source>
        <strain evidence="7">NBRC 108769</strain>
    </source>
</reference>
<feature type="transmembrane region" description="Helical" evidence="5">
    <location>
        <begin position="432"/>
        <end position="449"/>
    </location>
</feature>
<organism evidence="7 8">
    <name type="scientific">Portibacter lacus</name>
    <dbReference type="NCBI Taxonomy" id="1099794"/>
    <lineage>
        <taxon>Bacteria</taxon>
        <taxon>Pseudomonadati</taxon>
        <taxon>Bacteroidota</taxon>
        <taxon>Saprospiria</taxon>
        <taxon>Saprospirales</taxon>
        <taxon>Haliscomenobacteraceae</taxon>
        <taxon>Portibacter</taxon>
    </lineage>
</organism>
<comment type="subcellular location">
    <subcellularLocation>
        <location evidence="1">Membrane</location>
        <topology evidence="1">Multi-pass membrane protein</topology>
    </subcellularLocation>
</comment>
<keyword evidence="3 5" id="KW-1133">Transmembrane helix</keyword>
<feature type="transmembrane region" description="Helical" evidence="5">
    <location>
        <begin position="212"/>
        <end position="229"/>
    </location>
</feature>
<dbReference type="Proteomes" id="UP001156666">
    <property type="component" value="Unassembled WGS sequence"/>
</dbReference>
<feature type="domain" description="O-antigen ligase-related" evidence="6">
    <location>
        <begin position="247"/>
        <end position="407"/>
    </location>
</feature>
<feature type="transmembrane region" description="Helical" evidence="5">
    <location>
        <begin position="116"/>
        <end position="138"/>
    </location>
</feature>
<feature type="transmembrane region" description="Helical" evidence="5">
    <location>
        <begin position="400"/>
        <end position="420"/>
    </location>
</feature>
<feature type="transmembrane region" description="Helical" evidence="5">
    <location>
        <begin position="38"/>
        <end position="54"/>
    </location>
</feature>
<dbReference type="InterPro" id="IPR007016">
    <property type="entry name" value="O-antigen_ligase-rel_domated"/>
</dbReference>
<feature type="transmembrane region" description="Helical" evidence="5">
    <location>
        <begin position="236"/>
        <end position="254"/>
    </location>
</feature>
<keyword evidence="8" id="KW-1185">Reference proteome</keyword>
<dbReference type="PANTHER" id="PTHR37422">
    <property type="entry name" value="TEICHURONIC ACID BIOSYNTHESIS PROTEIN TUAE"/>
    <property type="match status" value="1"/>
</dbReference>
<evidence type="ECO:0000259" key="6">
    <source>
        <dbReference type="Pfam" id="PF04932"/>
    </source>
</evidence>
<keyword evidence="2 5" id="KW-0812">Transmembrane</keyword>
<name>A0AA37SSL8_9BACT</name>
<evidence type="ECO:0000256" key="2">
    <source>
        <dbReference type="ARBA" id="ARBA00022692"/>
    </source>
</evidence>
<dbReference type="PANTHER" id="PTHR37422:SF13">
    <property type="entry name" value="LIPOPOLYSACCHARIDE BIOSYNTHESIS PROTEIN PA4999-RELATED"/>
    <property type="match status" value="1"/>
</dbReference>
<gene>
    <name evidence="7" type="ORF">GCM10007940_35110</name>
</gene>
<dbReference type="RefSeq" id="WP_235292840.1">
    <property type="nucleotide sequence ID" value="NZ_BSOH01000023.1"/>
</dbReference>
<evidence type="ECO:0000313" key="7">
    <source>
        <dbReference type="EMBL" id="GLR18895.1"/>
    </source>
</evidence>
<evidence type="ECO:0000256" key="1">
    <source>
        <dbReference type="ARBA" id="ARBA00004141"/>
    </source>
</evidence>
<dbReference type="InterPro" id="IPR051533">
    <property type="entry name" value="WaaL-like"/>
</dbReference>
<dbReference type="GO" id="GO:0016020">
    <property type="term" value="C:membrane"/>
    <property type="evidence" value="ECO:0007669"/>
    <property type="project" value="UniProtKB-SubCell"/>
</dbReference>
<evidence type="ECO:0000256" key="3">
    <source>
        <dbReference type="ARBA" id="ARBA00022989"/>
    </source>
</evidence>
<dbReference type="AlphaFoldDB" id="A0AA37SSL8"/>
<feature type="transmembrane region" description="Helical" evidence="5">
    <location>
        <begin position="282"/>
        <end position="299"/>
    </location>
</feature>
<dbReference type="EMBL" id="BSOH01000023">
    <property type="protein sequence ID" value="GLR18895.1"/>
    <property type="molecule type" value="Genomic_DNA"/>
</dbReference>
<accession>A0AA37SSL8</accession>
<comment type="caution">
    <text evidence="7">The sequence shown here is derived from an EMBL/GenBank/DDBJ whole genome shotgun (WGS) entry which is preliminary data.</text>
</comment>
<feature type="transmembrane region" description="Helical" evidence="5">
    <location>
        <begin position="87"/>
        <end position="104"/>
    </location>
</feature>